<evidence type="ECO:0000313" key="4">
    <source>
        <dbReference type="Proteomes" id="UP000827892"/>
    </source>
</evidence>
<feature type="chain" id="PRO_5044706541" evidence="1">
    <location>
        <begin position="17"/>
        <end position="182"/>
    </location>
</feature>
<dbReference type="KEGG" id="cbr:CBG_07386"/>
<dbReference type="PANTHER" id="PTHR36953">
    <property type="entry name" value="PROTEIN CBG07386-RELATED"/>
    <property type="match status" value="1"/>
</dbReference>
<dbReference type="EMBL" id="CP090896">
    <property type="protein sequence ID" value="ULT84870.1"/>
    <property type="molecule type" value="Genomic_DNA"/>
</dbReference>
<name>A0AAE8ZX53_CAEBR</name>
<evidence type="ECO:0000313" key="3">
    <source>
        <dbReference type="EMBL" id="UMM44099.1"/>
    </source>
</evidence>
<reference evidence="3 5" key="1">
    <citation type="submission" date="2022-04" db="EMBL/GenBank/DDBJ databases">
        <title>Chromosome-level reference genomes for two strains of Caenorhabditis briggsae: an improved platform for comparative genomics.</title>
        <authorList>
            <person name="Stevens L."/>
            <person name="Andersen E."/>
        </authorList>
    </citation>
    <scope>NUCLEOTIDE SEQUENCE [LARGE SCALE GENOMIC DNA]</scope>
    <source>
        <strain evidence="3">VX34</strain>
        <tissue evidence="3">Whole-organism</tissue>
    </source>
</reference>
<gene>
    <name evidence="2" type="ORF">L3Y34_013512</name>
    <name evidence="3" type="ORF">L5515_019345</name>
</gene>
<evidence type="ECO:0000313" key="5">
    <source>
        <dbReference type="Proteomes" id="UP000829354"/>
    </source>
</evidence>
<evidence type="ECO:0000256" key="1">
    <source>
        <dbReference type="SAM" id="SignalP"/>
    </source>
</evidence>
<proteinExistence type="predicted"/>
<reference evidence="2 4" key="2">
    <citation type="submission" date="2022-05" db="EMBL/GenBank/DDBJ databases">
        <title>Chromosome-level reference genomes for two strains of Caenorhabditis briggsae: an improved platform for comparative genomics.</title>
        <authorList>
            <person name="Stevens L."/>
            <person name="Andersen E.C."/>
        </authorList>
    </citation>
    <scope>NUCLEOTIDE SEQUENCE [LARGE SCALE GENOMIC DNA]</scope>
    <source>
        <strain evidence="2">QX1410_ONT</strain>
        <tissue evidence="2">Whole-organism</tissue>
    </source>
</reference>
<sequence length="182" mass="20995">MIRFLGSVVLMAFVLAENGNNPSSMSNEEIFKIVKGSCDDQFFFCPSEKYLVKVKDLRFFNKVGVLDSEPVKTYKSGKIAASDVIDYFRKEYCCTDGDCLAECNVFPLAEKSIVHNFPQIYKEVFALGMEELKPFEKMYHHYIKHHKKGSRHVPAEIEELFDILDANEDLYIDLLSKQRKEA</sequence>
<dbReference type="AlphaFoldDB" id="A0AAE8ZX53"/>
<organism evidence="2 4">
    <name type="scientific">Caenorhabditis briggsae</name>
    <dbReference type="NCBI Taxonomy" id="6238"/>
    <lineage>
        <taxon>Eukaryota</taxon>
        <taxon>Metazoa</taxon>
        <taxon>Ecdysozoa</taxon>
        <taxon>Nematoda</taxon>
        <taxon>Chromadorea</taxon>
        <taxon>Rhabditida</taxon>
        <taxon>Rhabditina</taxon>
        <taxon>Rhabditomorpha</taxon>
        <taxon>Rhabditoidea</taxon>
        <taxon>Rhabditidae</taxon>
        <taxon>Peloderinae</taxon>
        <taxon>Caenorhabditis</taxon>
    </lineage>
</organism>
<feature type="signal peptide" evidence="1">
    <location>
        <begin position="1"/>
        <end position="16"/>
    </location>
</feature>
<dbReference type="PANTHER" id="PTHR36953:SF3">
    <property type="entry name" value="DUF19 DOMAIN-CONTAINING PROTEIN-RELATED"/>
    <property type="match status" value="1"/>
</dbReference>
<dbReference type="Proteomes" id="UP000827892">
    <property type="component" value="Chromosome X"/>
</dbReference>
<keyword evidence="1" id="KW-0732">Signal</keyword>
<dbReference type="OMA" id="CLARCNI"/>
<dbReference type="EMBL" id="CP092625">
    <property type="protein sequence ID" value="UMM44099.1"/>
    <property type="molecule type" value="Genomic_DNA"/>
</dbReference>
<keyword evidence="5" id="KW-1185">Reference proteome</keyword>
<accession>A0AAE8ZX53</accession>
<dbReference type="InterPro" id="IPR040437">
    <property type="entry name" value="F10E9.3-like"/>
</dbReference>
<protein>
    <submittedName>
        <fullName evidence="2">Uncharacterized protein</fullName>
    </submittedName>
</protein>
<dbReference type="Proteomes" id="UP000829354">
    <property type="component" value="Chromosome X"/>
</dbReference>
<evidence type="ECO:0000313" key="2">
    <source>
        <dbReference type="EMBL" id="ULT84870.1"/>
    </source>
</evidence>